<feature type="transmembrane region" description="Helical" evidence="1">
    <location>
        <begin position="56"/>
        <end position="75"/>
    </location>
</feature>
<evidence type="ECO:0000313" key="3">
    <source>
        <dbReference type="Proteomes" id="UP001189429"/>
    </source>
</evidence>
<feature type="transmembrane region" description="Helical" evidence="1">
    <location>
        <begin position="20"/>
        <end position="44"/>
    </location>
</feature>
<feature type="transmembrane region" description="Helical" evidence="1">
    <location>
        <begin position="155"/>
        <end position="177"/>
    </location>
</feature>
<comment type="caution">
    <text evidence="2">The sequence shown here is derived from an EMBL/GenBank/DDBJ whole genome shotgun (WGS) entry which is preliminary data.</text>
</comment>
<keyword evidence="1" id="KW-1133">Transmembrane helix</keyword>
<protein>
    <recommendedName>
        <fullName evidence="4">Glycerophosphocholine acyltransferase 1</fullName>
    </recommendedName>
</protein>
<gene>
    <name evidence="2" type="ORF">PCOR1329_LOCUS58126</name>
</gene>
<name>A0ABN9VL05_9DINO</name>
<sequence length="285" mass="31524">MSVELMWAWTLLAFVVHDLGWILWHPLLALSACCAGCFVLALITQRQAANGCDFDLAVTVSALLWFVGNLLWNFIEFVLEEDEPAGFLAGVGFVRDIGDEEFETFMLTAVAMMLISLFWFILYVFVNNALVFGRCADDPEHLSAHVGSAPLRPPVTLVLCQVPFLVYMELSFIPWIIMDTSWCLANAAGPTSLRVTTLLLTVGMLGGALAVALEVDCARRMFARGRNYAASMYVAEMLWVLGNMVWMSEDLIQDASRGAGTEAKMTQEASQGGPKRQTSQLFHCF</sequence>
<keyword evidence="1" id="KW-0472">Membrane</keyword>
<keyword evidence="3" id="KW-1185">Reference proteome</keyword>
<accession>A0ABN9VL05</accession>
<feature type="transmembrane region" description="Helical" evidence="1">
    <location>
        <begin position="227"/>
        <end position="247"/>
    </location>
</feature>
<keyword evidence="1" id="KW-0812">Transmembrane</keyword>
<evidence type="ECO:0000256" key="1">
    <source>
        <dbReference type="SAM" id="Phobius"/>
    </source>
</evidence>
<proteinExistence type="predicted"/>
<evidence type="ECO:0000313" key="2">
    <source>
        <dbReference type="EMBL" id="CAK0872751.1"/>
    </source>
</evidence>
<organism evidence="2 3">
    <name type="scientific">Prorocentrum cordatum</name>
    <dbReference type="NCBI Taxonomy" id="2364126"/>
    <lineage>
        <taxon>Eukaryota</taxon>
        <taxon>Sar</taxon>
        <taxon>Alveolata</taxon>
        <taxon>Dinophyceae</taxon>
        <taxon>Prorocentrales</taxon>
        <taxon>Prorocentraceae</taxon>
        <taxon>Prorocentrum</taxon>
    </lineage>
</organism>
<feature type="transmembrane region" description="Helical" evidence="1">
    <location>
        <begin position="197"/>
        <end position="215"/>
    </location>
</feature>
<feature type="transmembrane region" description="Helical" evidence="1">
    <location>
        <begin position="105"/>
        <end position="126"/>
    </location>
</feature>
<dbReference type="EMBL" id="CAUYUJ010017196">
    <property type="protein sequence ID" value="CAK0872751.1"/>
    <property type="molecule type" value="Genomic_DNA"/>
</dbReference>
<reference evidence="2" key="1">
    <citation type="submission" date="2023-10" db="EMBL/GenBank/DDBJ databases">
        <authorList>
            <person name="Chen Y."/>
            <person name="Shah S."/>
            <person name="Dougan E. K."/>
            <person name="Thang M."/>
            <person name="Chan C."/>
        </authorList>
    </citation>
    <scope>NUCLEOTIDE SEQUENCE [LARGE SCALE GENOMIC DNA]</scope>
</reference>
<dbReference type="Proteomes" id="UP001189429">
    <property type="component" value="Unassembled WGS sequence"/>
</dbReference>
<evidence type="ECO:0008006" key="4">
    <source>
        <dbReference type="Google" id="ProtNLM"/>
    </source>
</evidence>